<dbReference type="RefSeq" id="WP_133394648.1">
    <property type="nucleotide sequence ID" value="NZ_SMTG01000007.1"/>
</dbReference>
<dbReference type="GO" id="GO:0016787">
    <property type="term" value="F:hydrolase activity"/>
    <property type="evidence" value="ECO:0007669"/>
    <property type="project" value="UniProtKB-KW"/>
</dbReference>
<accession>A0A4R5U5N4</accession>
<gene>
    <name evidence="2" type="ORF">E2F49_15055</name>
</gene>
<evidence type="ECO:0000313" key="3">
    <source>
        <dbReference type="Proteomes" id="UP000295543"/>
    </source>
</evidence>
<protein>
    <submittedName>
        <fullName evidence="2">Alpha/beta fold hydrolase</fullName>
    </submittedName>
</protein>
<dbReference type="Pfam" id="PF00561">
    <property type="entry name" value="Abhydrolase_1"/>
    <property type="match status" value="1"/>
</dbReference>
<evidence type="ECO:0000259" key="1">
    <source>
        <dbReference type="Pfam" id="PF00561"/>
    </source>
</evidence>
<organism evidence="2 3">
    <name type="scientific">Luteimonas terrae</name>
    <dbReference type="NCBI Taxonomy" id="1530191"/>
    <lineage>
        <taxon>Bacteria</taxon>
        <taxon>Pseudomonadati</taxon>
        <taxon>Pseudomonadota</taxon>
        <taxon>Gammaproteobacteria</taxon>
        <taxon>Lysobacterales</taxon>
        <taxon>Lysobacteraceae</taxon>
        <taxon>Luteimonas</taxon>
    </lineage>
</organism>
<dbReference type="Proteomes" id="UP000295543">
    <property type="component" value="Unassembled WGS sequence"/>
</dbReference>
<proteinExistence type="predicted"/>
<dbReference type="AlphaFoldDB" id="A0A4R5U5N4"/>
<dbReference type="InterPro" id="IPR029058">
    <property type="entry name" value="AB_hydrolase_fold"/>
</dbReference>
<reference evidence="2 3" key="1">
    <citation type="submission" date="2019-03" db="EMBL/GenBank/DDBJ databases">
        <title>Luteimonas zhaokaii sp.nov., isolated from the rectal contents of Plateau pika in Yushu, Qinghai Province, China.</title>
        <authorList>
            <person name="Zhang G."/>
        </authorList>
    </citation>
    <scope>NUCLEOTIDE SEQUENCE [LARGE SCALE GENOMIC DNA]</scope>
    <source>
        <strain evidence="2 3">THG-MD21</strain>
    </source>
</reference>
<dbReference type="PANTHER" id="PTHR43798">
    <property type="entry name" value="MONOACYLGLYCEROL LIPASE"/>
    <property type="match status" value="1"/>
</dbReference>
<dbReference type="OrthoDB" id="9779853at2"/>
<dbReference type="SUPFAM" id="SSF53474">
    <property type="entry name" value="alpha/beta-Hydrolases"/>
    <property type="match status" value="1"/>
</dbReference>
<name>A0A4R5U5N4_9GAMM</name>
<dbReference type="InterPro" id="IPR000073">
    <property type="entry name" value="AB_hydrolase_1"/>
</dbReference>
<keyword evidence="3" id="KW-1185">Reference proteome</keyword>
<dbReference type="PANTHER" id="PTHR43798:SF29">
    <property type="entry name" value="AB HYDROLASE-1 DOMAIN-CONTAINING PROTEIN"/>
    <property type="match status" value="1"/>
</dbReference>
<keyword evidence="2" id="KW-0378">Hydrolase</keyword>
<feature type="domain" description="AB hydrolase-1" evidence="1">
    <location>
        <begin position="58"/>
        <end position="218"/>
    </location>
</feature>
<dbReference type="Gene3D" id="3.40.50.1820">
    <property type="entry name" value="alpha/beta hydrolase"/>
    <property type="match status" value="1"/>
</dbReference>
<dbReference type="PRINTS" id="PR00111">
    <property type="entry name" value="ABHYDROLASE"/>
</dbReference>
<comment type="caution">
    <text evidence="2">The sequence shown here is derived from an EMBL/GenBank/DDBJ whole genome shotgun (WGS) entry which is preliminary data.</text>
</comment>
<sequence length="233" mass="24548">MSGRAPLLLLPGLLCTARLWQAQIDALGDIAQPQVADLAQDDTIGAMAERALAAAPAHFALAALSMGGYVAFEILRRAPERVTRLALIATSARPDSPERAQQRSRGIAAIGRGRFVGVTAQLLPSLVHADHVDGPIGAIVQSMAREVGAEGYLRQQAAILGRPDSGPVLARIKVPTLIVVGEDDRLTPPAEAEAMHAGIAGSVLHRLDTCGHLPPLEQPARTSALMRDWLRAG</sequence>
<dbReference type="InterPro" id="IPR050266">
    <property type="entry name" value="AB_hydrolase_sf"/>
</dbReference>
<dbReference type="EMBL" id="SMTG01000007">
    <property type="protein sequence ID" value="TDK29252.1"/>
    <property type="molecule type" value="Genomic_DNA"/>
</dbReference>
<evidence type="ECO:0000313" key="2">
    <source>
        <dbReference type="EMBL" id="TDK29252.1"/>
    </source>
</evidence>